<dbReference type="Proteomes" id="UP000184128">
    <property type="component" value="Unassembled WGS sequence"/>
</dbReference>
<evidence type="ECO:0000259" key="11">
    <source>
        <dbReference type="Pfam" id="PF05738"/>
    </source>
</evidence>
<proteinExistence type="predicted"/>
<dbReference type="InterPro" id="IPR008456">
    <property type="entry name" value="Collagen-bd_dom"/>
</dbReference>
<feature type="signal peptide" evidence="8">
    <location>
        <begin position="1"/>
        <end position="28"/>
    </location>
</feature>
<keyword evidence="5" id="KW-0572">Peptidoglycan-anchor</keyword>
<feature type="domain" description="CNA-B" evidence="11">
    <location>
        <begin position="1516"/>
        <end position="1597"/>
    </location>
</feature>
<evidence type="ECO:0000256" key="2">
    <source>
        <dbReference type="ARBA" id="ARBA00022512"/>
    </source>
</evidence>
<feature type="domain" description="Collagen binding" evidence="10">
    <location>
        <begin position="419"/>
        <end position="530"/>
    </location>
</feature>
<dbReference type="Pfam" id="PF00746">
    <property type="entry name" value="Gram_pos_anchor"/>
    <property type="match status" value="1"/>
</dbReference>
<organism evidence="13 14">
    <name type="scientific">Atopostipes suicloacalis DSM 15692</name>
    <dbReference type="NCBI Taxonomy" id="1121025"/>
    <lineage>
        <taxon>Bacteria</taxon>
        <taxon>Bacillati</taxon>
        <taxon>Bacillota</taxon>
        <taxon>Bacilli</taxon>
        <taxon>Lactobacillales</taxon>
        <taxon>Carnobacteriaceae</taxon>
        <taxon>Atopostipes</taxon>
    </lineage>
</organism>
<evidence type="ECO:0000256" key="3">
    <source>
        <dbReference type="ARBA" id="ARBA00022525"/>
    </source>
</evidence>
<evidence type="ECO:0000256" key="6">
    <source>
        <dbReference type="SAM" id="MobiDB-lite"/>
    </source>
</evidence>
<feature type="compositionally biased region" description="Acidic residues" evidence="6">
    <location>
        <begin position="35"/>
        <end position="101"/>
    </location>
</feature>
<feature type="domain" description="Collagen binding" evidence="10">
    <location>
        <begin position="997"/>
        <end position="1105"/>
    </location>
</feature>
<dbReference type="SUPFAM" id="SSF49401">
    <property type="entry name" value="Bacterial adhesins"/>
    <property type="match status" value="7"/>
</dbReference>
<evidence type="ECO:0000256" key="5">
    <source>
        <dbReference type="ARBA" id="ARBA00023088"/>
    </source>
</evidence>
<dbReference type="Gene3D" id="2.60.40.1280">
    <property type="match status" value="1"/>
</dbReference>
<feature type="domain" description="Collagen binding" evidence="10">
    <location>
        <begin position="551"/>
        <end position="666"/>
    </location>
</feature>
<dbReference type="InterPro" id="IPR011252">
    <property type="entry name" value="Fibrogen-bd_dom1"/>
</dbReference>
<feature type="domain" description="CNA-B" evidence="11">
    <location>
        <begin position="1808"/>
        <end position="1890"/>
    </location>
</feature>
<feature type="transmembrane region" description="Helical" evidence="7">
    <location>
        <begin position="2024"/>
        <end position="2044"/>
    </location>
</feature>
<dbReference type="GO" id="GO:0007155">
    <property type="term" value="P:cell adhesion"/>
    <property type="evidence" value="ECO:0007669"/>
    <property type="project" value="InterPro"/>
</dbReference>
<feature type="region of interest" description="Disordered" evidence="6">
    <location>
        <begin position="31"/>
        <end position="126"/>
    </location>
</feature>
<dbReference type="InterPro" id="IPR008454">
    <property type="entry name" value="Collagen-bd_Cna-like_B-typ_dom"/>
</dbReference>
<evidence type="ECO:0000256" key="8">
    <source>
        <dbReference type="SAM" id="SignalP"/>
    </source>
</evidence>
<evidence type="ECO:0000256" key="7">
    <source>
        <dbReference type="SAM" id="Phobius"/>
    </source>
</evidence>
<dbReference type="Pfam" id="PF05738">
    <property type="entry name" value="Cna_B"/>
    <property type="match status" value="8"/>
</dbReference>
<dbReference type="RefSeq" id="WP_073297037.1">
    <property type="nucleotide sequence ID" value="NZ_FQUF01000011.1"/>
</dbReference>
<protein>
    <submittedName>
        <fullName evidence="13">LPXTG-motif cell wall anchor domain-containing protein/conserved repeat domain-containing protein</fullName>
    </submittedName>
</protein>
<comment type="subcellular location">
    <subcellularLocation>
        <location evidence="1">Secreted</location>
        <location evidence="1">Cell wall</location>
    </subcellularLocation>
</comment>
<feature type="domain" description="CNA-B" evidence="11">
    <location>
        <begin position="1419"/>
        <end position="1506"/>
    </location>
</feature>
<evidence type="ECO:0000313" key="14">
    <source>
        <dbReference type="Proteomes" id="UP000184128"/>
    </source>
</evidence>
<reference evidence="13 14" key="1">
    <citation type="submission" date="2016-11" db="EMBL/GenBank/DDBJ databases">
        <authorList>
            <person name="Jaros S."/>
            <person name="Januszkiewicz K."/>
            <person name="Wedrychowicz H."/>
        </authorList>
    </citation>
    <scope>NUCLEOTIDE SEQUENCE [LARGE SCALE GENOMIC DNA]</scope>
    <source>
        <strain evidence="13 14">DSM 15692</strain>
    </source>
</reference>
<sequence>MKKNKLVHIAITSVMLLSTVLTPQMSHAIASMQAEEADESTQVEPSDVDAVNEDAVDDLDDGSNDGDSAEVVDVNAENESEEAEDDPVPAEDDEVADETPEDINNNDPPVEEETEEENVETDDEDQAKPLAEEAKDLGSSIFTNVKIHMNGEELEEGTTEIEITDGLQLQFTFDWELFDDVDLNAGDWAQIKLPDALHGVAGQTTGNLYEDGLPVGTYEITEDGHLRVEFNDELTEKSDRAGEVGFLLEFDVTEFEEDVNQSIKFEDPINKEFIIKAKPSGDVHDIKKFGEPNENINPEYLNWTIDVNTKLENLTNATVEDIIPEGLKLDFDSIEVYELTVGYKGKVTEGNKIENSDISKIDSGFKVDLGETDKAYRIKYRTDITEFKGEFTNDAVLKDNDEEKDKDDYTITGLERGSLIEKDGWINDQNKDQIIWQIDVNKSESSLKNVKVLDELPEGLDIEEIRVWKLSKSGNDWEYDGDIKGDFTGFPIELGNIDGAYRIQVITNIDYSHFKEYTKELDFLNEAELEVDSKVKDQDDAPIKVKRESLLEKTGKDETDYKDDKISWEIHVNKAQHTIKNAVITDSIGAGLELIKDSIKVFDVKNNKELALTDDQLNPTADGFTINLGDINSEYRIEYDTKIIKNLPEGQEGYKNKVDLDGDGLEGVGVEDTTKEPSIKPDKFNEYKKENEYWKVIEDDITYDGLNYTNKTMSWKLTVDAIKEEITELTITDSFEPAKSMKFIAESLRVLKDGEIVPSDQYELNDKGVDGFELEFNGSLKRAKYEIYFKTSFDPNEVLAADGELNTGRQYKNNVTYTGKTKDVEENEKGFTENDDAKYNVKEEYVNGGKKSGSLDRENRIINWQIFANATGQNLTGGPFVITDTLTQGDQTLNEDVKVYEFSLDKDGNFNKGEEITEGRVVVYNEEKDGFTLTFADGVDKPALVEFSSKINGLSEEWYKNQATVTDKNEQEKTYDSEVKYDRHNQFINKETNSVDGDIAYTDDEIVWEISINESLSDIKNAVFKDTISEGLVLVNDSIKVYQDAIAEGNEVDLDEDDITIKPNDVSGTDLSISLGHIEENRYFITYKTVVVATDGKISNKASLLGGDKKLGDSSKKEYEARQSSWGTGSGKENRGQIEIVKVDSETEEPISSPATFELYYLLNGEKQIVTGEAQETEDGKIQYGNLPFRTYYLKEVEAPEGYVLSNEEIKIEVNKENKKIELPVENIAELEISAEKIWDDADNQDGKRPGSITVNLLANGEVKKSISLSEENDWITTFTGLSPIDENGDEIEYTVEEIAVPDYEVDISGTVTDGFEITNTHNPAVIDIEGTKIWNDAGNQDGKRPDSITVHLLANGEEVAEAKVDEEDEWKYSFTDLPKFKNGEEINYTVQEDGVEDYSTEIDGMDITNSYTPEQTSINVVKAWDDAKNQDGIRPESVTVKLLANGEETDKTIELNADNNWQADFTELDVYADGETIEYTIEEVAVKGYEVVQTGTSEDGYILTNIHEPELIDLSGTKAWDDANNQDGKRPDSITVRLLANGEEVAEAKVNEEDEWKYSFTDLPKFKNGEEINYTVQEDGVEDYSTEIAGMDITNSYTPEQTSINVVKAWDDAENQDGIRPESVTVKLLANGEETDKTIELNADNNWQADFTELDVYADGKEIEYTIKEVAVTGYEVVQMGTSEDGYVLTNKHTPELTEVSVTKEWNDEDDLAGFRPDHIEVELYADGEATGKVVAITADEEGAWKGSFINLPKYRDEGVQIDYTVKEVSLDEDLYSVEVIPGEEENDEKVYDFTLINTHEVERIDVSGTKTWDDADNQDGKRPDSIIVRLLANGEEIDHVEVTEEDEWKYSFTDLPRFENGEEINYTVQEDEVEGYSTEINGTEITNSYTPGKTSVNVVKSWNDNNNIANRPDSITINLFANGEKIDSVKLNAKNNWQANFTELDEYKDGKKIVYTVTEDKVKGFVTESIKGNAEDGFVVTNEPVEDPDTPTDPHPEDPSGEDPTDPEDPKDDSVLPQTGEAVSYTLLAVVLIGLGVGMVYYKKKHTNE</sequence>
<keyword evidence="3" id="KW-0964">Secreted</keyword>
<feature type="domain" description="CNA-B" evidence="11">
    <location>
        <begin position="1898"/>
        <end position="1984"/>
    </location>
</feature>
<dbReference type="CDD" id="cd00222">
    <property type="entry name" value="CollagenBindB"/>
    <property type="match status" value="8"/>
</dbReference>
<feature type="domain" description="Gram-positive cocci surface proteins LPxTG" evidence="9">
    <location>
        <begin position="2013"/>
        <end position="2050"/>
    </location>
</feature>
<dbReference type="InterPro" id="IPR013783">
    <property type="entry name" value="Ig-like_fold"/>
</dbReference>
<evidence type="ECO:0000256" key="1">
    <source>
        <dbReference type="ARBA" id="ARBA00004191"/>
    </source>
</evidence>
<name>A0A1M4VE49_9LACT</name>
<evidence type="ECO:0000313" key="13">
    <source>
        <dbReference type="EMBL" id="SHE67256.1"/>
    </source>
</evidence>
<dbReference type="Gene3D" id="2.60.40.1140">
    <property type="entry name" value="Collagen-binding surface protein Cna, B-type domain"/>
    <property type="match status" value="8"/>
</dbReference>
<feature type="domain" description="CNA-B" evidence="11">
    <location>
        <begin position="1233"/>
        <end position="1321"/>
    </location>
</feature>
<evidence type="ECO:0000256" key="4">
    <source>
        <dbReference type="ARBA" id="ARBA00022729"/>
    </source>
</evidence>
<gene>
    <name evidence="13" type="ORF">SAMN02745249_00895</name>
</gene>
<feature type="domain" description="Collagen binding" evidence="10">
    <location>
        <begin position="850"/>
        <end position="973"/>
    </location>
</feature>
<dbReference type="SUPFAM" id="SSF49478">
    <property type="entry name" value="Cna protein B-type domain"/>
    <property type="match status" value="8"/>
</dbReference>
<feature type="domain" description="CNA-B" evidence="11">
    <location>
        <begin position="1605"/>
        <end position="1693"/>
    </location>
</feature>
<feature type="domain" description="CNA-B" evidence="11">
    <location>
        <begin position="1329"/>
        <end position="1411"/>
    </location>
</feature>
<feature type="compositionally biased region" description="Acidic residues" evidence="6">
    <location>
        <begin position="109"/>
        <end position="125"/>
    </location>
</feature>
<feature type="domain" description="CNA-B" evidence="11">
    <location>
        <begin position="1701"/>
        <end position="1786"/>
    </location>
</feature>
<keyword evidence="7" id="KW-0472">Membrane</keyword>
<dbReference type="InterPro" id="IPR019931">
    <property type="entry name" value="LPXTG_anchor"/>
</dbReference>
<keyword evidence="7" id="KW-0812">Transmembrane</keyword>
<evidence type="ECO:0000259" key="10">
    <source>
        <dbReference type="Pfam" id="PF05737"/>
    </source>
</evidence>
<evidence type="ECO:0000259" key="12">
    <source>
        <dbReference type="Pfam" id="PF17802"/>
    </source>
</evidence>
<feature type="domain" description="Collagen binding" evidence="10">
    <location>
        <begin position="285"/>
        <end position="406"/>
    </location>
</feature>
<dbReference type="InterPro" id="IPR041033">
    <property type="entry name" value="SpaA_PFL_dom_1"/>
</dbReference>
<dbReference type="InterPro" id="IPR008966">
    <property type="entry name" value="Adhesion_dom_sf"/>
</dbReference>
<keyword evidence="4 8" id="KW-0732">Signal</keyword>
<feature type="domain" description="SpaA-like prealbumin fold" evidence="12">
    <location>
        <begin position="1136"/>
        <end position="1227"/>
    </location>
</feature>
<feature type="chain" id="PRO_5012092788" evidence="8">
    <location>
        <begin position="29"/>
        <end position="2051"/>
    </location>
</feature>
<accession>A0A1M4VE49</accession>
<dbReference type="NCBIfam" id="TIGR01167">
    <property type="entry name" value="LPXTG_anchor"/>
    <property type="match status" value="1"/>
</dbReference>
<dbReference type="Gene3D" id="2.60.40.740">
    <property type="match status" value="6"/>
</dbReference>
<dbReference type="STRING" id="1121025.SAMN02745249_00895"/>
<keyword evidence="2" id="KW-0134">Cell wall</keyword>
<keyword evidence="14" id="KW-1185">Reference proteome</keyword>
<evidence type="ECO:0000259" key="9">
    <source>
        <dbReference type="Pfam" id="PF00746"/>
    </source>
</evidence>
<keyword evidence="7" id="KW-1133">Transmembrane helix</keyword>
<dbReference type="Gene3D" id="2.60.40.10">
    <property type="entry name" value="Immunoglobulins"/>
    <property type="match status" value="1"/>
</dbReference>
<dbReference type="GO" id="GO:0005518">
    <property type="term" value="F:collagen binding"/>
    <property type="evidence" value="ECO:0007669"/>
    <property type="project" value="InterPro"/>
</dbReference>
<dbReference type="Pfam" id="PF05737">
    <property type="entry name" value="Collagen_bind"/>
    <property type="match status" value="5"/>
</dbReference>
<dbReference type="Pfam" id="PF17802">
    <property type="entry name" value="SpaA"/>
    <property type="match status" value="1"/>
</dbReference>
<feature type="compositionally biased region" description="Acidic residues" evidence="6">
    <location>
        <begin position="2001"/>
        <end position="2013"/>
    </location>
</feature>
<dbReference type="EMBL" id="FQUF01000011">
    <property type="protein sequence ID" value="SHE67256.1"/>
    <property type="molecule type" value="Genomic_DNA"/>
</dbReference>
<feature type="region of interest" description="Disordered" evidence="6">
    <location>
        <begin position="1977"/>
        <end position="2020"/>
    </location>
</feature>
<dbReference type="OrthoDB" id="2164026at2"/>